<evidence type="ECO:0000256" key="4">
    <source>
        <dbReference type="ARBA" id="ARBA00023172"/>
    </source>
</evidence>
<evidence type="ECO:0000259" key="7">
    <source>
        <dbReference type="PROSITE" id="PS51900"/>
    </source>
</evidence>
<keyword evidence="2" id="KW-0229">DNA integration</keyword>
<feature type="domain" description="Tyr recombinase" evidence="6">
    <location>
        <begin position="214"/>
        <end position="394"/>
    </location>
</feature>
<dbReference type="InterPro" id="IPR011010">
    <property type="entry name" value="DNA_brk_join_enz"/>
</dbReference>
<dbReference type="Gene3D" id="1.10.150.130">
    <property type="match status" value="1"/>
</dbReference>
<dbReference type="Gene3D" id="1.10.443.10">
    <property type="entry name" value="Intergrase catalytic core"/>
    <property type="match status" value="1"/>
</dbReference>
<dbReference type="GO" id="GO:0003677">
    <property type="term" value="F:DNA binding"/>
    <property type="evidence" value="ECO:0007669"/>
    <property type="project" value="UniProtKB-UniRule"/>
</dbReference>
<evidence type="ECO:0000259" key="6">
    <source>
        <dbReference type="PROSITE" id="PS51898"/>
    </source>
</evidence>
<dbReference type="Pfam" id="PF13356">
    <property type="entry name" value="Arm-DNA-bind_3"/>
    <property type="match status" value="1"/>
</dbReference>
<proteinExistence type="inferred from homology"/>
<dbReference type="PROSITE" id="PS51898">
    <property type="entry name" value="TYR_RECOMBINASE"/>
    <property type="match status" value="1"/>
</dbReference>
<sequence>MSTPASALPVRITKSVVDRLNAPIAGQTFTRDSELKGFAVRVTTSGAKSFILEKRIDGKVKRLTLGRYPELTVEQARKEAHKLLGHIATGRNPTAEKKQKELQATTLQKAFDDFLLARKNLKPRTLYDYRRLMKVAFPDWQNKALVDISKEMVAKRHTKIGAEHGEAYANLAMRFLRALFNFSIAQYEDGSGNAILRENPVVRLTQTRAWYRVARRQTIIKSHQLKPWYEGVMTLKNDKVSQQSALVADYLLFLLFTGLRRQEAATLKWSDIDLRGRSFTIRDTKNREPLTLPLTDFVYSLLEKRKATADSEYVFAGGGKAGHLIEPRHQVQQVRNTSGVSFTLHDLRRSYITIAESIDISAYALKRLVNHKMSNDVTAGYIVNDVERLREPMQKISDYLLKCMGVNPSDAKNII</sequence>
<protein>
    <submittedName>
        <fullName evidence="8">Phage integrase family protein</fullName>
    </submittedName>
</protein>
<evidence type="ECO:0000256" key="1">
    <source>
        <dbReference type="ARBA" id="ARBA00008857"/>
    </source>
</evidence>
<keyword evidence="3 5" id="KW-0238">DNA-binding</keyword>
<dbReference type="InterPro" id="IPR002104">
    <property type="entry name" value="Integrase_catalytic"/>
</dbReference>
<name>A0A1H7KPQ2_9PROT</name>
<dbReference type="InterPro" id="IPR025166">
    <property type="entry name" value="Integrase_DNA_bind_dom"/>
</dbReference>
<comment type="similarity">
    <text evidence="1">Belongs to the 'phage' integrase family.</text>
</comment>
<dbReference type="PANTHER" id="PTHR30629:SF2">
    <property type="entry name" value="PROPHAGE INTEGRASE INTS-RELATED"/>
    <property type="match status" value="1"/>
</dbReference>
<organism evidence="8 9">
    <name type="scientific">Nitrosovibrio tenuis</name>
    <dbReference type="NCBI Taxonomy" id="1233"/>
    <lineage>
        <taxon>Bacteria</taxon>
        <taxon>Pseudomonadati</taxon>
        <taxon>Pseudomonadota</taxon>
        <taxon>Betaproteobacteria</taxon>
        <taxon>Nitrosomonadales</taxon>
        <taxon>Nitrosomonadaceae</taxon>
        <taxon>Nitrosovibrio</taxon>
    </lineage>
</organism>
<dbReference type="Gene3D" id="3.30.160.390">
    <property type="entry name" value="Integrase, DNA-binding domain"/>
    <property type="match status" value="1"/>
</dbReference>
<dbReference type="PANTHER" id="PTHR30629">
    <property type="entry name" value="PROPHAGE INTEGRASE"/>
    <property type="match status" value="1"/>
</dbReference>
<dbReference type="EMBL" id="FOBH01000003">
    <property type="protein sequence ID" value="SEK88544.1"/>
    <property type="molecule type" value="Genomic_DNA"/>
</dbReference>
<dbReference type="InterPro" id="IPR038488">
    <property type="entry name" value="Integrase_DNA-bd_sf"/>
</dbReference>
<evidence type="ECO:0000313" key="9">
    <source>
        <dbReference type="Proteomes" id="UP000198620"/>
    </source>
</evidence>
<dbReference type="InterPro" id="IPR010998">
    <property type="entry name" value="Integrase_recombinase_N"/>
</dbReference>
<dbReference type="AlphaFoldDB" id="A0A1H7KPQ2"/>
<dbReference type="InterPro" id="IPR050808">
    <property type="entry name" value="Phage_Integrase"/>
</dbReference>
<dbReference type="PROSITE" id="PS51900">
    <property type="entry name" value="CB"/>
    <property type="match status" value="1"/>
</dbReference>
<dbReference type="GO" id="GO:0006310">
    <property type="term" value="P:DNA recombination"/>
    <property type="evidence" value="ECO:0007669"/>
    <property type="project" value="UniProtKB-KW"/>
</dbReference>
<evidence type="ECO:0000256" key="3">
    <source>
        <dbReference type="ARBA" id="ARBA00023125"/>
    </source>
</evidence>
<dbReference type="GO" id="GO:0015074">
    <property type="term" value="P:DNA integration"/>
    <property type="evidence" value="ECO:0007669"/>
    <property type="project" value="UniProtKB-KW"/>
</dbReference>
<evidence type="ECO:0000313" key="8">
    <source>
        <dbReference type="EMBL" id="SEK88544.1"/>
    </source>
</evidence>
<dbReference type="STRING" id="1233.SAMN05216387_103294"/>
<evidence type="ECO:0000256" key="2">
    <source>
        <dbReference type="ARBA" id="ARBA00022908"/>
    </source>
</evidence>
<accession>A0A1H7KPQ2</accession>
<dbReference type="InterPro" id="IPR013762">
    <property type="entry name" value="Integrase-like_cat_sf"/>
</dbReference>
<dbReference type="Pfam" id="PF00589">
    <property type="entry name" value="Phage_integrase"/>
    <property type="match status" value="1"/>
</dbReference>
<dbReference type="Proteomes" id="UP000198620">
    <property type="component" value="Unassembled WGS sequence"/>
</dbReference>
<dbReference type="SUPFAM" id="SSF56349">
    <property type="entry name" value="DNA breaking-rejoining enzymes"/>
    <property type="match status" value="1"/>
</dbReference>
<dbReference type="InterPro" id="IPR044068">
    <property type="entry name" value="CB"/>
</dbReference>
<feature type="domain" description="Core-binding (CB)" evidence="7">
    <location>
        <begin position="105"/>
        <end position="184"/>
    </location>
</feature>
<gene>
    <name evidence="8" type="ORF">SAMN05216387_103294</name>
</gene>
<evidence type="ECO:0000256" key="5">
    <source>
        <dbReference type="PROSITE-ProRule" id="PRU01248"/>
    </source>
</evidence>
<keyword evidence="9" id="KW-1185">Reference proteome</keyword>
<keyword evidence="4" id="KW-0233">DNA recombination</keyword>
<dbReference type="OrthoDB" id="662444at2"/>
<reference evidence="8 9" key="1">
    <citation type="submission" date="2016-10" db="EMBL/GenBank/DDBJ databases">
        <authorList>
            <person name="de Groot N.N."/>
        </authorList>
    </citation>
    <scope>NUCLEOTIDE SEQUENCE [LARGE SCALE GENOMIC DNA]</scope>
    <source>
        <strain evidence="8 9">Nv1</strain>
    </source>
</reference>